<proteinExistence type="inferred from homology"/>
<dbReference type="Pfam" id="PF00441">
    <property type="entry name" value="Acyl-CoA_dh_1"/>
    <property type="match status" value="1"/>
</dbReference>
<dbReference type="InterPro" id="IPR013786">
    <property type="entry name" value="AcylCoA_DH/ox_N"/>
</dbReference>
<dbReference type="InterPro" id="IPR037069">
    <property type="entry name" value="AcylCoA_DH/ox_N_sf"/>
</dbReference>
<dbReference type="PROSITE" id="PS00072">
    <property type="entry name" value="ACYL_COA_DH_1"/>
    <property type="match status" value="1"/>
</dbReference>
<dbReference type="Gene3D" id="2.40.110.10">
    <property type="entry name" value="Butyryl-CoA Dehydrogenase, subunit A, domain 2"/>
    <property type="match status" value="1"/>
</dbReference>
<feature type="domain" description="Acyl-CoA dehydrogenase/oxidase C-terminal" evidence="7">
    <location>
        <begin position="227"/>
        <end position="375"/>
    </location>
</feature>
<comment type="similarity">
    <text evidence="2 6">Belongs to the acyl-CoA dehydrogenase family.</text>
</comment>
<feature type="domain" description="Acyl-CoA dehydrogenase/oxidase N-terminal" evidence="9">
    <location>
        <begin position="6"/>
        <end position="117"/>
    </location>
</feature>
<evidence type="ECO:0000313" key="10">
    <source>
        <dbReference type="EMBL" id="RZN65985.1"/>
    </source>
</evidence>
<dbReference type="Gene3D" id="1.10.540.10">
    <property type="entry name" value="Acyl-CoA dehydrogenase/oxidase, N-terminal domain"/>
    <property type="match status" value="1"/>
</dbReference>
<dbReference type="FunFam" id="2.40.110.10:FF:000002">
    <property type="entry name" value="Acyl-CoA dehydrogenase fadE12"/>
    <property type="match status" value="1"/>
</dbReference>
<evidence type="ECO:0000256" key="1">
    <source>
        <dbReference type="ARBA" id="ARBA00001974"/>
    </source>
</evidence>
<dbReference type="GO" id="GO:0050660">
    <property type="term" value="F:flavin adenine dinucleotide binding"/>
    <property type="evidence" value="ECO:0007669"/>
    <property type="project" value="InterPro"/>
</dbReference>
<dbReference type="InterPro" id="IPR036250">
    <property type="entry name" value="AcylCo_DH-like_C"/>
</dbReference>
<evidence type="ECO:0000256" key="6">
    <source>
        <dbReference type="RuleBase" id="RU362125"/>
    </source>
</evidence>
<comment type="cofactor">
    <cofactor evidence="1 6">
        <name>FAD</name>
        <dbReference type="ChEBI" id="CHEBI:57692"/>
    </cofactor>
</comment>
<evidence type="ECO:0000256" key="2">
    <source>
        <dbReference type="ARBA" id="ARBA00009347"/>
    </source>
</evidence>
<dbReference type="PANTHER" id="PTHR43884">
    <property type="entry name" value="ACYL-COA DEHYDROGENASE"/>
    <property type="match status" value="1"/>
</dbReference>
<dbReference type="SUPFAM" id="SSF56645">
    <property type="entry name" value="Acyl-CoA dehydrogenase NM domain-like"/>
    <property type="match status" value="1"/>
</dbReference>
<dbReference type="GO" id="GO:0003995">
    <property type="term" value="F:acyl-CoA dehydrogenase activity"/>
    <property type="evidence" value="ECO:0007669"/>
    <property type="project" value="InterPro"/>
</dbReference>
<evidence type="ECO:0000256" key="5">
    <source>
        <dbReference type="ARBA" id="ARBA00023002"/>
    </source>
</evidence>
<protein>
    <submittedName>
        <fullName evidence="10">Acyl-CoA dehydrogenase</fullName>
    </submittedName>
</protein>
<accession>A0A520KUF0</accession>
<organism evidence="10 11">
    <name type="scientific">Candidatus Methanolliviera hydrocarbonicum</name>
    <dbReference type="NCBI Taxonomy" id="2491085"/>
    <lineage>
        <taxon>Archaea</taxon>
        <taxon>Methanobacteriati</taxon>
        <taxon>Methanobacteriota</taxon>
        <taxon>Candidatus Methanoliparia</taxon>
        <taxon>Candidatus Methanoliparales</taxon>
        <taxon>Candidatus Methanollivieraceae</taxon>
        <taxon>Candidatus Methanolliviera</taxon>
    </lineage>
</organism>
<evidence type="ECO:0000313" key="11">
    <source>
        <dbReference type="Proteomes" id="UP000320766"/>
    </source>
</evidence>
<evidence type="ECO:0000259" key="9">
    <source>
        <dbReference type="Pfam" id="PF02771"/>
    </source>
</evidence>
<dbReference type="Pfam" id="PF02771">
    <property type="entry name" value="Acyl-CoA_dh_N"/>
    <property type="match status" value="1"/>
</dbReference>
<dbReference type="Proteomes" id="UP000320766">
    <property type="component" value="Unassembled WGS sequence"/>
</dbReference>
<dbReference type="InterPro" id="IPR009100">
    <property type="entry name" value="AcylCoA_DH/oxidase_NM_dom_sf"/>
</dbReference>
<dbReference type="InterPro" id="IPR006091">
    <property type="entry name" value="Acyl-CoA_Oxase/DH_mid-dom"/>
</dbReference>
<evidence type="ECO:0000259" key="8">
    <source>
        <dbReference type="Pfam" id="PF02770"/>
    </source>
</evidence>
<evidence type="ECO:0000256" key="4">
    <source>
        <dbReference type="ARBA" id="ARBA00022827"/>
    </source>
</evidence>
<dbReference type="PANTHER" id="PTHR43884:SF12">
    <property type="entry name" value="ISOVALERYL-COA DEHYDROGENASE, MITOCHONDRIAL-RELATED"/>
    <property type="match status" value="1"/>
</dbReference>
<dbReference type="SUPFAM" id="SSF47203">
    <property type="entry name" value="Acyl-CoA dehydrogenase C-terminal domain-like"/>
    <property type="match status" value="1"/>
</dbReference>
<sequence>MDFELTPEQIDIQRAAKEFAEKEIKPICDEYYKKERKYPFDTIKKAAKEGYIAAFIPEEYGGAGVGIFADNLIKEEVTKVDPGFSFALITHIGVEAILQHGTDEQKERYLPAVARGEEIWSYALTEPQGGSDVGGIMTSAREEGDYYVLNGTKTFITNAPIADHVVVIARTSPERYKGLSQIIVDAKDKGVAVNRLDILPGYTLNGTGEIGFNDVTVPKENLLGELNKGFYHAMDWLDWSRTWVGSWCLGIAEGAFNLAYNYANQRELFGEKIFNFQSLSYQLASLAAKIEAVKLLMYKASMMADRGIPNPKIRSMGKMLAAELAEEVASFAFTIYGGYAATTDYPVYRFWHAAKICQITEGTPQIHRELIGKRLSTF</sequence>
<dbReference type="InterPro" id="IPR006089">
    <property type="entry name" value="Acyl-CoA_DH_CS"/>
</dbReference>
<dbReference type="AlphaFoldDB" id="A0A520KUF0"/>
<dbReference type="EMBL" id="RXIL01000176">
    <property type="protein sequence ID" value="RZN65985.1"/>
    <property type="molecule type" value="Genomic_DNA"/>
</dbReference>
<evidence type="ECO:0000256" key="3">
    <source>
        <dbReference type="ARBA" id="ARBA00022630"/>
    </source>
</evidence>
<reference evidence="10 11" key="1">
    <citation type="journal article" date="2019" name="Nat. Microbiol.">
        <title>Wide diversity of methane and short-chain alkane metabolisms in uncultured archaea.</title>
        <authorList>
            <person name="Borrel G."/>
            <person name="Adam P.S."/>
            <person name="McKay L.J."/>
            <person name="Chen L.X."/>
            <person name="Sierra-Garcia I.N."/>
            <person name="Sieber C.M."/>
            <person name="Letourneur Q."/>
            <person name="Ghozlane A."/>
            <person name="Andersen G.L."/>
            <person name="Li W.J."/>
            <person name="Hallam S.J."/>
            <person name="Muyzer G."/>
            <person name="de Oliveira V.M."/>
            <person name="Inskeep W.P."/>
            <person name="Banfield J.F."/>
            <person name="Gribaldo S."/>
        </authorList>
    </citation>
    <scope>NUCLEOTIDE SEQUENCE [LARGE SCALE GENOMIC DNA]</scope>
    <source>
        <strain evidence="10">NM1b</strain>
    </source>
</reference>
<keyword evidence="5 6" id="KW-0560">Oxidoreductase</keyword>
<dbReference type="InterPro" id="IPR009075">
    <property type="entry name" value="AcylCo_DH/oxidase_C"/>
</dbReference>
<dbReference type="PIRSF" id="PIRSF016578">
    <property type="entry name" value="HsaA"/>
    <property type="match status" value="1"/>
</dbReference>
<keyword evidence="4 6" id="KW-0274">FAD</keyword>
<dbReference type="Gene3D" id="1.20.140.10">
    <property type="entry name" value="Butyryl-CoA Dehydrogenase, subunit A, domain 3"/>
    <property type="match status" value="1"/>
</dbReference>
<comment type="caution">
    <text evidence="10">The sequence shown here is derived from an EMBL/GenBank/DDBJ whole genome shotgun (WGS) entry which is preliminary data.</text>
</comment>
<dbReference type="Pfam" id="PF02770">
    <property type="entry name" value="Acyl-CoA_dh_M"/>
    <property type="match status" value="1"/>
</dbReference>
<evidence type="ECO:0000259" key="7">
    <source>
        <dbReference type="Pfam" id="PF00441"/>
    </source>
</evidence>
<dbReference type="InterPro" id="IPR046373">
    <property type="entry name" value="Acyl-CoA_Oxase/DH_mid-dom_sf"/>
</dbReference>
<gene>
    <name evidence="10" type="ORF">EF807_08915</name>
</gene>
<dbReference type="FunFam" id="1.20.140.10:FF:000004">
    <property type="entry name" value="Acyl-CoA dehydrogenase FadE25"/>
    <property type="match status" value="1"/>
</dbReference>
<name>A0A520KUF0_9EURY</name>
<keyword evidence="3 6" id="KW-0285">Flavoprotein</keyword>
<feature type="domain" description="Acyl-CoA oxidase/dehydrogenase middle" evidence="8">
    <location>
        <begin position="122"/>
        <end position="215"/>
    </location>
</feature>